<dbReference type="EMBL" id="CBTN010000072">
    <property type="protein sequence ID" value="CDH59572.1"/>
    <property type="molecule type" value="Genomic_DNA"/>
</dbReference>
<evidence type="ECO:0000256" key="1">
    <source>
        <dbReference type="SAM" id="MobiDB-lite"/>
    </source>
</evidence>
<evidence type="ECO:0000313" key="3">
    <source>
        <dbReference type="Proteomes" id="UP000027586"/>
    </source>
</evidence>
<reference evidence="2" key="1">
    <citation type="submission" date="2013-08" db="EMBL/GenBank/DDBJ databases">
        <title>Gene expansion shapes genome architecture in the human pathogen Lichtheimia corymbifera: an evolutionary genomics analysis in the ancient terrestrial Mucorales (Mucoromycotina).</title>
        <authorList>
            <person name="Schwartze V.U."/>
            <person name="Winter S."/>
            <person name="Shelest E."/>
            <person name="Marcet-Houben M."/>
            <person name="Horn F."/>
            <person name="Wehner S."/>
            <person name="Hoffmann K."/>
            <person name="Riege K."/>
            <person name="Sammeth M."/>
            <person name="Nowrousian M."/>
            <person name="Valiante V."/>
            <person name="Linde J."/>
            <person name="Jacobsen I.D."/>
            <person name="Marz M."/>
            <person name="Brakhage A.A."/>
            <person name="Gabaldon T."/>
            <person name="Bocker S."/>
            <person name="Voigt K."/>
        </authorList>
    </citation>
    <scope>NUCLEOTIDE SEQUENCE [LARGE SCALE GENOMIC DNA]</scope>
    <source>
        <strain evidence="2">FSU 9682</strain>
    </source>
</reference>
<accession>A0A068SCM2</accession>
<feature type="compositionally biased region" description="Polar residues" evidence="1">
    <location>
        <begin position="8"/>
        <end position="28"/>
    </location>
</feature>
<name>A0A068SCM2_9FUNG</name>
<feature type="region of interest" description="Disordered" evidence="1">
    <location>
        <begin position="1"/>
        <end position="66"/>
    </location>
</feature>
<dbReference type="AlphaFoldDB" id="A0A068SCM2"/>
<dbReference type="VEuPathDB" id="FungiDB:LCOR_10381.1"/>
<keyword evidence="3" id="KW-1185">Reference proteome</keyword>
<organism evidence="2 3">
    <name type="scientific">Lichtheimia corymbifera JMRC:FSU:9682</name>
    <dbReference type="NCBI Taxonomy" id="1263082"/>
    <lineage>
        <taxon>Eukaryota</taxon>
        <taxon>Fungi</taxon>
        <taxon>Fungi incertae sedis</taxon>
        <taxon>Mucoromycota</taxon>
        <taxon>Mucoromycotina</taxon>
        <taxon>Mucoromycetes</taxon>
        <taxon>Mucorales</taxon>
        <taxon>Lichtheimiaceae</taxon>
        <taxon>Lichtheimia</taxon>
    </lineage>
</organism>
<evidence type="ECO:0000313" key="2">
    <source>
        <dbReference type="EMBL" id="CDH59572.1"/>
    </source>
</evidence>
<dbReference type="Proteomes" id="UP000027586">
    <property type="component" value="Unassembled WGS sequence"/>
</dbReference>
<protein>
    <submittedName>
        <fullName evidence="2">Uncharacterized protein</fullName>
    </submittedName>
</protein>
<comment type="caution">
    <text evidence="2">The sequence shown here is derived from an EMBL/GenBank/DDBJ whole genome shotgun (WGS) entry which is preliminary data.</text>
</comment>
<sequence length="216" mass="23969">MIQHDNDTTFTTPLSQWPSTTDATTNKSFSHHHSIEPIPRLSVSSSTTESTISSTNNDDPEQPPSKRQLIAGHVRSLSIALFRFLLKNNNWALVVNLLHHLWGARKLVIRKAPQAQRLGGSVAKDALRVIATMHLAFATLTGLALRHKRVSTDRSTLLVLALVALGQAWTYTRSFWQSGTTLTVKALRRSGLLDTFVFAVSSLAFSKTLRRSGRLF</sequence>
<feature type="compositionally biased region" description="Low complexity" evidence="1">
    <location>
        <begin position="42"/>
        <end position="55"/>
    </location>
</feature>
<gene>
    <name evidence="2" type="ORF">LCOR_10381.1</name>
</gene>
<dbReference type="OrthoDB" id="2277186at2759"/>
<proteinExistence type="predicted"/>